<feature type="compositionally biased region" description="Basic residues" evidence="2">
    <location>
        <begin position="12"/>
        <end position="21"/>
    </location>
</feature>
<dbReference type="Gene3D" id="1.20.5.170">
    <property type="match status" value="1"/>
</dbReference>
<evidence type="ECO:0000313" key="5">
    <source>
        <dbReference type="Proteomes" id="UP000320333"/>
    </source>
</evidence>
<evidence type="ECO:0000256" key="2">
    <source>
        <dbReference type="SAM" id="MobiDB-lite"/>
    </source>
</evidence>
<dbReference type="SUPFAM" id="SSF57959">
    <property type="entry name" value="Leucine zipper domain"/>
    <property type="match status" value="1"/>
</dbReference>
<proteinExistence type="predicted"/>
<feature type="compositionally biased region" description="Basic and acidic residues" evidence="2">
    <location>
        <begin position="22"/>
        <end position="38"/>
    </location>
</feature>
<dbReference type="CDD" id="cd14688">
    <property type="entry name" value="bZIP_YAP"/>
    <property type="match status" value="1"/>
</dbReference>
<accession>A0A507F551</accession>
<feature type="coiled-coil region" evidence="1">
    <location>
        <begin position="50"/>
        <end position="86"/>
    </location>
</feature>
<evidence type="ECO:0000256" key="1">
    <source>
        <dbReference type="SAM" id="Coils"/>
    </source>
</evidence>
<organism evidence="4 5">
    <name type="scientific">Chytriomyces confervae</name>
    <dbReference type="NCBI Taxonomy" id="246404"/>
    <lineage>
        <taxon>Eukaryota</taxon>
        <taxon>Fungi</taxon>
        <taxon>Fungi incertae sedis</taxon>
        <taxon>Chytridiomycota</taxon>
        <taxon>Chytridiomycota incertae sedis</taxon>
        <taxon>Chytridiomycetes</taxon>
        <taxon>Chytridiales</taxon>
        <taxon>Chytriomycetaceae</taxon>
        <taxon>Chytriomyces</taxon>
    </lineage>
</organism>
<dbReference type="InterPro" id="IPR004827">
    <property type="entry name" value="bZIP"/>
</dbReference>
<protein>
    <recommendedName>
        <fullName evidence="3">BZIP domain-containing protein</fullName>
    </recommendedName>
</protein>
<evidence type="ECO:0000313" key="4">
    <source>
        <dbReference type="EMBL" id="TPX70750.1"/>
    </source>
</evidence>
<feature type="domain" description="BZIP" evidence="3">
    <location>
        <begin position="30"/>
        <end position="45"/>
    </location>
</feature>
<keyword evidence="1" id="KW-0175">Coiled coil</keyword>
<dbReference type="InterPro" id="IPR046347">
    <property type="entry name" value="bZIP_sf"/>
</dbReference>
<dbReference type="AlphaFoldDB" id="A0A507F551"/>
<comment type="caution">
    <text evidence="4">The sequence shown here is derived from an EMBL/GenBank/DDBJ whole genome shotgun (WGS) entry which is preliminary data.</text>
</comment>
<feature type="compositionally biased region" description="Basic and acidic residues" evidence="2">
    <location>
        <begin position="1"/>
        <end position="11"/>
    </location>
</feature>
<dbReference type="GO" id="GO:0003700">
    <property type="term" value="F:DNA-binding transcription factor activity"/>
    <property type="evidence" value="ECO:0007669"/>
    <property type="project" value="InterPro"/>
</dbReference>
<evidence type="ECO:0000259" key="3">
    <source>
        <dbReference type="PROSITE" id="PS00036"/>
    </source>
</evidence>
<dbReference type="PROSITE" id="PS00036">
    <property type="entry name" value="BZIP_BASIC"/>
    <property type="match status" value="1"/>
</dbReference>
<sequence>MADHELSDAHQQRRGAKRGPKPLREAAPDKRTHQNRESQRRHRQKQTEYVAGLETQLRTALEALQASEQSGLVRKLQDRVAELEQRRNEPQPSHGICTNGGCIKEMERLRTECNTLRALLATSSSSSSALGSAFSNHAMDLPQLLQPSYELSELGANSTSTSTAHSSSTLATWEQSPSASNDGIDFLSFFDSSYTGASDHSGGYPLPSHHHDWLDEVTQGISTQKTAAELYGPFDIDETRKQLVLLPSLADSKHVDEMLGLFVTQSHFTDKKTIKNMYKRIIAAKYKMLDSCSLLDKQKVIEIIEQFKNKNRKHLSHLRLNAIHERRNSAVHLTAGINTEVAAQLVPFRDSVTSIPSLKGAKQLVDELCSQFTSHLTCSREEREDKFFALFELSSKLQGLCTTEEDRTKFMLCMEMFRQANRRVMDELLKDK</sequence>
<reference evidence="4 5" key="1">
    <citation type="journal article" date="2019" name="Sci. Rep.">
        <title>Comparative genomics of chytrid fungi reveal insights into the obligate biotrophic and pathogenic lifestyle of Synchytrium endobioticum.</title>
        <authorList>
            <person name="van de Vossenberg B.T.L.H."/>
            <person name="Warris S."/>
            <person name="Nguyen H.D.T."/>
            <person name="van Gent-Pelzer M.P.E."/>
            <person name="Joly D.L."/>
            <person name="van de Geest H.C."/>
            <person name="Bonants P.J.M."/>
            <person name="Smith D.S."/>
            <person name="Levesque C.A."/>
            <person name="van der Lee T.A.J."/>
        </authorList>
    </citation>
    <scope>NUCLEOTIDE SEQUENCE [LARGE SCALE GENOMIC DNA]</scope>
    <source>
        <strain evidence="4 5">CBS 675.73</strain>
    </source>
</reference>
<dbReference type="Proteomes" id="UP000320333">
    <property type="component" value="Unassembled WGS sequence"/>
</dbReference>
<dbReference type="OrthoDB" id="2110198at2759"/>
<feature type="region of interest" description="Disordered" evidence="2">
    <location>
        <begin position="1"/>
        <end position="47"/>
    </location>
</feature>
<keyword evidence="5" id="KW-1185">Reference proteome</keyword>
<feature type="region of interest" description="Disordered" evidence="2">
    <location>
        <begin position="156"/>
        <end position="178"/>
    </location>
</feature>
<name>A0A507F551_9FUNG</name>
<dbReference type="STRING" id="246404.A0A507F551"/>
<dbReference type="EMBL" id="QEAP01000276">
    <property type="protein sequence ID" value="TPX70750.1"/>
    <property type="molecule type" value="Genomic_DNA"/>
</dbReference>
<feature type="compositionally biased region" description="Low complexity" evidence="2">
    <location>
        <begin position="158"/>
        <end position="172"/>
    </location>
</feature>
<gene>
    <name evidence="4" type="ORF">CcCBS67573_g06447</name>
</gene>